<dbReference type="Proteomes" id="UP000265140">
    <property type="component" value="Chromosome 6"/>
</dbReference>
<reference evidence="6" key="4">
    <citation type="submission" date="2025-09" db="UniProtKB">
        <authorList>
            <consortium name="Ensembl"/>
        </authorList>
    </citation>
    <scope>IDENTIFICATION</scope>
</reference>
<dbReference type="OMA" id="FTIREYN"/>
<dbReference type="PANTHER" id="PTHR46186:SF12">
    <property type="entry name" value="CYSTATIN C (AMYLOID ANGIOPATHY AND CEREBRAL HEMORRHAGE)-RELATED"/>
    <property type="match status" value="1"/>
</dbReference>
<evidence type="ECO:0000313" key="6">
    <source>
        <dbReference type="Ensembl" id="ENSELUP00000034235.2"/>
    </source>
</evidence>
<dbReference type="GO" id="GO:0004869">
    <property type="term" value="F:cysteine-type endopeptidase inhibitor activity"/>
    <property type="evidence" value="ECO:0007669"/>
    <property type="project" value="InterPro"/>
</dbReference>
<dbReference type="Gene3D" id="3.10.450.10">
    <property type="match status" value="1"/>
</dbReference>
<accession>A0A3P8ZZA5</accession>
<comment type="function">
    <text evidence="3">Cysteine proteinase inhibitor.</text>
</comment>
<dbReference type="CDD" id="cd00042">
    <property type="entry name" value="CY"/>
    <property type="match status" value="1"/>
</dbReference>
<dbReference type="InParanoid" id="A0A3P8ZZA5"/>
<dbReference type="Ensembl" id="ENSELUT00000020807.3">
    <property type="protein sequence ID" value="ENSELUP00000034235.2"/>
    <property type="gene ID" value="ENSELUG00000012743.3"/>
</dbReference>
<dbReference type="Pfam" id="PF00031">
    <property type="entry name" value="Cystatin"/>
    <property type="match status" value="1"/>
</dbReference>
<dbReference type="InterPro" id="IPR018073">
    <property type="entry name" value="Prot_inh_cystat_CS"/>
</dbReference>
<dbReference type="OrthoDB" id="1908104at2759"/>
<reference evidence="6" key="3">
    <citation type="submission" date="2025-08" db="UniProtKB">
        <authorList>
            <consortium name="Ensembl"/>
        </authorList>
    </citation>
    <scope>IDENTIFICATION</scope>
</reference>
<feature type="chain" id="PRO_5044295028" description="Cystatin domain-containing protein" evidence="4">
    <location>
        <begin position="23"/>
        <end position="130"/>
    </location>
</feature>
<dbReference type="SMART" id="SM00043">
    <property type="entry name" value="CY"/>
    <property type="match status" value="1"/>
</dbReference>
<sequence length="130" mass="14731">MILDWKIAVSLLVMISNMLCAAQPGAPHDANMHDHDVQEALRYAVFEHNKETNDNYRLLVKVVKAQKQVVSGTLYIFTVKMVKAGCNIGDQNTICRILGSSVIAEPYLCTFDVWTQPWLNKIDFKSECKE</sequence>
<dbReference type="GeneTree" id="ENSGT01010000223852"/>
<dbReference type="GO" id="GO:0005615">
    <property type="term" value="C:extracellular space"/>
    <property type="evidence" value="ECO:0007669"/>
    <property type="project" value="TreeGrafter"/>
</dbReference>
<dbReference type="PANTHER" id="PTHR46186">
    <property type="entry name" value="CYSTATIN"/>
    <property type="match status" value="1"/>
</dbReference>
<dbReference type="AlphaFoldDB" id="A0A3P8ZZA5"/>
<keyword evidence="2" id="KW-1015">Disulfide bond</keyword>
<dbReference type="InterPro" id="IPR000010">
    <property type="entry name" value="Cystatin_dom"/>
</dbReference>
<dbReference type="PROSITE" id="PS00287">
    <property type="entry name" value="CYSTATIN"/>
    <property type="match status" value="1"/>
</dbReference>
<dbReference type="InterPro" id="IPR046350">
    <property type="entry name" value="Cystatin_sf"/>
</dbReference>
<name>A0A3P8ZZA5_ESOLU</name>
<dbReference type="GO" id="GO:0005737">
    <property type="term" value="C:cytoplasm"/>
    <property type="evidence" value="ECO:0007669"/>
    <property type="project" value="TreeGrafter"/>
</dbReference>
<feature type="domain" description="Cystatin" evidence="5">
    <location>
        <begin position="22"/>
        <end position="129"/>
    </location>
</feature>
<evidence type="ECO:0000256" key="1">
    <source>
        <dbReference type="ARBA" id="ARBA00009403"/>
    </source>
</evidence>
<reference evidence="7" key="1">
    <citation type="journal article" date="2014" name="PLoS ONE">
        <title>The genome and linkage map of the northern pike (Esox lucius): conserved synteny revealed between the salmonid sister group and the Neoteleostei.</title>
        <authorList>
            <person name="Rondeau E.B."/>
            <person name="Minkley D.R."/>
            <person name="Leong J.S."/>
            <person name="Messmer A.M."/>
            <person name="Jantzen J.R."/>
            <person name="von Schalburg K.R."/>
            <person name="Lemon C."/>
            <person name="Bird N.H."/>
            <person name="Koop B.F."/>
        </authorList>
    </citation>
    <scope>NUCLEOTIDE SEQUENCE</scope>
</reference>
<proteinExistence type="inferred from homology"/>
<organism evidence="6 7">
    <name type="scientific">Esox lucius</name>
    <name type="common">Northern pike</name>
    <dbReference type="NCBI Taxonomy" id="8010"/>
    <lineage>
        <taxon>Eukaryota</taxon>
        <taxon>Metazoa</taxon>
        <taxon>Chordata</taxon>
        <taxon>Craniata</taxon>
        <taxon>Vertebrata</taxon>
        <taxon>Euteleostomi</taxon>
        <taxon>Actinopterygii</taxon>
        <taxon>Neopterygii</taxon>
        <taxon>Teleostei</taxon>
        <taxon>Protacanthopterygii</taxon>
        <taxon>Esociformes</taxon>
        <taxon>Esocidae</taxon>
        <taxon>Esox</taxon>
    </lineage>
</organism>
<keyword evidence="7" id="KW-1185">Reference proteome</keyword>
<reference evidence="6" key="2">
    <citation type="submission" date="2020-02" db="EMBL/GenBank/DDBJ databases">
        <title>Esox lucius (northern pike) genome, fEsoLuc1, primary haplotype.</title>
        <authorList>
            <person name="Myers G."/>
            <person name="Karagic N."/>
            <person name="Meyer A."/>
            <person name="Pippel M."/>
            <person name="Reichard M."/>
            <person name="Winkler S."/>
            <person name="Tracey A."/>
            <person name="Sims Y."/>
            <person name="Howe K."/>
            <person name="Rhie A."/>
            <person name="Formenti G."/>
            <person name="Durbin R."/>
            <person name="Fedrigo O."/>
            <person name="Jarvis E.D."/>
        </authorList>
    </citation>
    <scope>NUCLEOTIDE SEQUENCE [LARGE SCALE GENOMIC DNA]</scope>
</reference>
<evidence type="ECO:0000259" key="5">
    <source>
        <dbReference type="SMART" id="SM00043"/>
    </source>
</evidence>
<dbReference type="FunFam" id="3.10.450.10:FF:000004">
    <property type="entry name" value="Cystatin C"/>
    <property type="match status" value="1"/>
</dbReference>
<evidence type="ECO:0000256" key="4">
    <source>
        <dbReference type="SAM" id="SignalP"/>
    </source>
</evidence>
<dbReference type="SUPFAM" id="SSF54403">
    <property type="entry name" value="Cystatin/monellin"/>
    <property type="match status" value="1"/>
</dbReference>
<evidence type="ECO:0000313" key="7">
    <source>
        <dbReference type="Proteomes" id="UP000265140"/>
    </source>
</evidence>
<dbReference type="GO" id="GO:0031982">
    <property type="term" value="C:vesicle"/>
    <property type="evidence" value="ECO:0007669"/>
    <property type="project" value="TreeGrafter"/>
</dbReference>
<evidence type="ECO:0000256" key="2">
    <source>
        <dbReference type="ARBA" id="ARBA00023157"/>
    </source>
</evidence>
<keyword evidence="4" id="KW-0732">Signal</keyword>
<dbReference type="Bgee" id="ENSELUG00000012743">
    <property type="expression patterns" value="Expressed in ovary and 9 other cell types or tissues"/>
</dbReference>
<protein>
    <recommendedName>
        <fullName evidence="5">Cystatin domain-containing protein</fullName>
    </recommendedName>
</protein>
<comment type="similarity">
    <text evidence="1">Belongs to the cystatin family.</text>
</comment>
<dbReference type="STRING" id="8010.ENSELUP00000034235"/>
<feature type="signal peptide" evidence="4">
    <location>
        <begin position="1"/>
        <end position="22"/>
    </location>
</feature>
<evidence type="ECO:0000256" key="3">
    <source>
        <dbReference type="ARBA" id="ARBA00057685"/>
    </source>
</evidence>